<sequence>MISRARFSFSPRLRFLPGARIRTERLLVVEEEQHRGMLLDRPQHVGEAPEHVRPDRLALERPGPDPRQLALAGGDAEMIGPERDQALGEAAFGERGALQPRQRLGAKGFLNDVERLRRWLGGGLRGHVRLHGLGPNGVLGGLCIGHLAGDLCRCIQREIAAQGRVLIGRR</sequence>
<gene>
    <name evidence="1" type="ORF">ABH992_002599</name>
</gene>
<proteinExistence type="predicted"/>
<dbReference type="EMBL" id="JBGBZN010000002">
    <property type="protein sequence ID" value="MEY9470200.1"/>
    <property type="molecule type" value="Genomic_DNA"/>
</dbReference>
<protein>
    <submittedName>
        <fullName evidence="1">Uncharacterized protein</fullName>
    </submittedName>
</protein>
<dbReference type="Proteomes" id="UP001565474">
    <property type="component" value="Unassembled WGS sequence"/>
</dbReference>
<comment type="caution">
    <text evidence="1">The sequence shown here is derived from an EMBL/GenBank/DDBJ whole genome shotgun (WGS) entry which is preliminary data.</text>
</comment>
<evidence type="ECO:0000313" key="1">
    <source>
        <dbReference type="EMBL" id="MEY9470200.1"/>
    </source>
</evidence>
<organism evidence="1 2">
    <name type="scientific">Bradyrhizobium yuanmingense</name>
    <dbReference type="NCBI Taxonomy" id="108015"/>
    <lineage>
        <taxon>Bacteria</taxon>
        <taxon>Pseudomonadati</taxon>
        <taxon>Pseudomonadota</taxon>
        <taxon>Alphaproteobacteria</taxon>
        <taxon>Hyphomicrobiales</taxon>
        <taxon>Nitrobacteraceae</taxon>
        <taxon>Bradyrhizobium</taxon>
    </lineage>
</organism>
<accession>A0ABV4GE54</accession>
<keyword evidence="2" id="KW-1185">Reference proteome</keyword>
<name>A0ABV4GE54_9BRAD</name>
<reference evidence="1 2" key="1">
    <citation type="submission" date="2024-07" db="EMBL/GenBank/DDBJ databases">
        <title>Genomic Encyclopedia of Type Strains, Phase V (KMG-V): Genome sequencing to study the core and pangenomes of soil and plant-associated prokaryotes.</title>
        <authorList>
            <person name="Whitman W."/>
        </authorList>
    </citation>
    <scope>NUCLEOTIDE SEQUENCE [LARGE SCALE GENOMIC DNA]</scope>
    <source>
        <strain evidence="1 2">USDA 222</strain>
    </source>
</reference>
<evidence type="ECO:0000313" key="2">
    <source>
        <dbReference type="Proteomes" id="UP001565474"/>
    </source>
</evidence>